<protein>
    <submittedName>
        <fullName evidence="1">Uncharacterized protein</fullName>
    </submittedName>
</protein>
<evidence type="ECO:0000313" key="1">
    <source>
        <dbReference type="EMBL" id="KAI3749543.1"/>
    </source>
</evidence>
<reference evidence="1 2" key="2">
    <citation type="journal article" date="2022" name="Mol. Ecol. Resour.">
        <title>The genomes of chicory, endive, great burdock and yacon provide insights into Asteraceae paleo-polyploidization history and plant inulin production.</title>
        <authorList>
            <person name="Fan W."/>
            <person name="Wang S."/>
            <person name="Wang H."/>
            <person name="Wang A."/>
            <person name="Jiang F."/>
            <person name="Liu H."/>
            <person name="Zhao H."/>
            <person name="Xu D."/>
            <person name="Zhang Y."/>
        </authorList>
    </citation>
    <scope>NUCLEOTIDE SEQUENCE [LARGE SCALE GENOMIC DNA]</scope>
    <source>
        <strain evidence="2">cv. Punajuju</strain>
        <tissue evidence="1">Leaves</tissue>
    </source>
</reference>
<dbReference type="EMBL" id="CM042012">
    <property type="protein sequence ID" value="KAI3749543.1"/>
    <property type="molecule type" value="Genomic_DNA"/>
</dbReference>
<comment type="caution">
    <text evidence="1">The sequence shown here is derived from an EMBL/GenBank/DDBJ whole genome shotgun (WGS) entry which is preliminary data.</text>
</comment>
<name>A0ACB9DS88_CICIN</name>
<proteinExistence type="predicted"/>
<organism evidence="1 2">
    <name type="scientific">Cichorium intybus</name>
    <name type="common">Chicory</name>
    <dbReference type="NCBI Taxonomy" id="13427"/>
    <lineage>
        <taxon>Eukaryota</taxon>
        <taxon>Viridiplantae</taxon>
        <taxon>Streptophyta</taxon>
        <taxon>Embryophyta</taxon>
        <taxon>Tracheophyta</taxon>
        <taxon>Spermatophyta</taxon>
        <taxon>Magnoliopsida</taxon>
        <taxon>eudicotyledons</taxon>
        <taxon>Gunneridae</taxon>
        <taxon>Pentapetalae</taxon>
        <taxon>asterids</taxon>
        <taxon>campanulids</taxon>
        <taxon>Asterales</taxon>
        <taxon>Asteraceae</taxon>
        <taxon>Cichorioideae</taxon>
        <taxon>Cichorieae</taxon>
        <taxon>Cichoriinae</taxon>
        <taxon>Cichorium</taxon>
    </lineage>
</organism>
<sequence>MRMTLKESRMNMRAKRNQNQVKQKQLGKETKIKRDITGYGSKSGPRAKVPRSARYFLSTEKPHAVDTSNPRLSHSH</sequence>
<evidence type="ECO:0000313" key="2">
    <source>
        <dbReference type="Proteomes" id="UP001055811"/>
    </source>
</evidence>
<dbReference type="Proteomes" id="UP001055811">
    <property type="component" value="Linkage Group LG04"/>
</dbReference>
<keyword evidence="2" id="KW-1185">Reference proteome</keyword>
<reference evidence="2" key="1">
    <citation type="journal article" date="2022" name="Mol. Ecol. Resour.">
        <title>The genomes of chicory, endive, great burdock and yacon provide insights into Asteraceae palaeo-polyploidization history and plant inulin production.</title>
        <authorList>
            <person name="Fan W."/>
            <person name="Wang S."/>
            <person name="Wang H."/>
            <person name="Wang A."/>
            <person name="Jiang F."/>
            <person name="Liu H."/>
            <person name="Zhao H."/>
            <person name="Xu D."/>
            <person name="Zhang Y."/>
        </authorList>
    </citation>
    <scope>NUCLEOTIDE SEQUENCE [LARGE SCALE GENOMIC DNA]</scope>
    <source>
        <strain evidence="2">cv. Punajuju</strain>
    </source>
</reference>
<accession>A0ACB9DS88</accession>
<gene>
    <name evidence="1" type="ORF">L2E82_20157</name>
</gene>